<dbReference type="AlphaFoldDB" id="A0A397A510"/>
<name>A0A397A510_APHAT</name>
<dbReference type="VEuPathDB" id="FungiDB:H257_16279"/>
<evidence type="ECO:0008006" key="3">
    <source>
        <dbReference type="Google" id="ProtNLM"/>
    </source>
</evidence>
<evidence type="ECO:0000313" key="2">
    <source>
        <dbReference type="Proteomes" id="UP000265427"/>
    </source>
</evidence>
<comment type="caution">
    <text evidence="1">The sequence shown here is derived from an EMBL/GenBank/DDBJ whole genome shotgun (WGS) entry which is preliminary data.</text>
</comment>
<dbReference type="Proteomes" id="UP000265427">
    <property type="component" value="Unassembled WGS sequence"/>
</dbReference>
<accession>A0A397A510</accession>
<reference evidence="1 2" key="1">
    <citation type="submission" date="2018-08" db="EMBL/GenBank/DDBJ databases">
        <title>Aphanomyces genome sequencing and annotation.</title>
        <authorList>
            <person name="Minardi D."/>
            <person name="Oidtmann B."/>
            <person name="Van Der Giezen M."/>
            <person name="Studholme D.J."/>
        </authorList>
    </citation>
    <scope>NUCLEOTIDE SEQUENCE [LARGE SCALE GENOMIC DNA]</scope>
    <source>
        <strain evidence="1 2">Kv</strain>
    </source>
</reference>
<dbReference type="Gene3D" id="3.30.420.10">
    <property type="entry name" value="Ribonuclease H-like superfamily/Ribonuclease H"/>
    <property type="match status" value="1"/>
</dbReference>
<gene>
    <name evidence="1" type="ORF">DYB36_012473</name>
</gene>
<proteinExistence type="predicted"/>
<dbReference type="InterPro" id="IPR036397">
    <property type="entry name" value="RNaseH_sf"/>
</dbReference>
<dbReference type="EMBL" id="QUSZ01007829">
    <property type="protein sequence ID" value="RHY01444.1"/>
    <property type="molecule type" value="Genomic_DNA"/>
</dbReference>
<protein>
    <recommendedName>
        <fullName evidence="3">DDE-1 domain-containing protein</fullName>
    </recommendedName>
</protein>
<organism evidence="1 2">
    <name type="scientific">Aphanomyces astaci</name>
    <name type="common">Crayfish plague agent</name>
    <dbReference type="NCBI Taxonomy" id="112090"/>
    <lineage>
        <taxon>Eukaryota</taxon>
        <taxon>Sar</taxon>
        <taxon>Stramenopiles</taxon>
        <taxon>Oomycota</taxon>
        <taxon>Saprolegniomycetes</taxon>
        <taxon>Saprolegniales</taxon>
        <taxon>Verrucalvaceae</taxon>
        <taxon>Aphanomyces</taxon>
    </lineage>
</organism>
<dbReference type="GO" id="GO:0003676">
    <property type="term" value="F:nucleic acid binding"/>
    <property type="evidence" value="ECO:0007669"/>
    <property type="project" value="InterPro"/>
</dbReference>
<evidence type="ECO:0000313" key="1">
    <source>
        <dbReference type="EMBL" id="RHY01444.1"/>
    </source>
</evidence>
<dbReference type="PANTHER" id="PTHR47169">
    <property type="entry name" value="OS01G0541250 PROTEIN"/>
    <property type="match status" value="1"/>
</dbReference>
<sequence>MKPSFQGNCSPKSHITKVMFLVAVARPRNGWDGKIGCWEITERVPAVRKSRNRPARSEVLRSVTVTKDVYRRNMVVPAIKSKWIWTAGVENGRIILQHDNARPHILSGDAEFVAAEQHGGWDIRIENQPAQSPDLNVLDLGFFNSIQALQQTLECRTMEELIAAVKCSFMLLSPVTLEKTFMTLRRVMNVIIEANGCNRYKIPRSKVNAEDELALSMMNLRLEEEDRL</sequence>